<keyword evidence="6" id="KW-1185">Reference proteome</keyword>
<dbReference type="AlphaFoldDB" id="A0A916BGE1"/>
<evidence type="ECO:0000259" key="4">
    <source>
        <dbReference type="Pfam" id="PF12890"/>
    </source>
</evidence>
<comment type="caution">
    <text evidence="5">The sequence shown here is derived from an EMBL/GenBank/DDBJ whole genome shotgun (WGS) entry which is preliminary data.</text>
</comment>
<name>A0A916BGE1_9PROT</name>
<proteinExistence type="predicted"/>
<evidence type="ECO:0000313" key="6">
    <source>
        <dbReference type="Proteomes" id="UP000675882"/>
    </source>
</evidence>
<dbReference type="SUPFAM" id="SSF51556">
    <property type="entry name" value="Metallo-dependent hydrolases"/>
    <property type="match status" value="1"/>
</dbReference>
<gene>
    <name evidence="5" type="primary">pyrC</name>
    <name evidence="5" type="ORF">NTGZN8_280020</name>
</gene>
<accession>A0A916BGE1</accession>
<evidence type="ECO:0000256" key="2">
    <source>
        <dbReference type="ARBA" id="ARBA00022975"/>
    </source>
</evidence>
<feature type="domain" description="Dihydroorotase catalytic" evidence="4">
    <location>
        <begin position="52"/>
        <end position="237"/>
    </location>
</feature>
<dbReference type="InterPro" id="IPR004722">
    <property type="entry name" value="DHOase"/>
</dbReference>
<dbReference type="GO" id="GO:0006145">
    <property type="term" value="P:purine nucleobase catabolic process"/>
    <property type="evidence" value="ECO:0007669"/>
    <property type="project" value="TreeGrafter"/>
</dbReference>
<dbReference type="PANTHER" id="PTHR43668">
    <property type="entry name" value="ALLANTOINASE"/>
    <property type="match status" value="1"/>
</dbReference>
<dbReference type="CDD" id="cd01317">
    <property type="entry name" value="DHOase_IIa"/>
    <property type="match status" value="1"/>
</dbReference>
<dbReference type="Proteomes" id="UP000675882">
    <property type="component" value="Unassembled WGS sequence"/>
</dbReference>
<dbReference type="NCBIfam" id="NF005791">
    <property type="entry name" value="PRK07627.1"/>
    <property type="match status" value="1"/>
</dbReference>
<feature type="domain" description="Amidohydrolase 3" evidence="3">
    <location>
        <begin position="342"/>
        <end position="422"/>
    </location>
</feature>
<sequence>MNIRIKNGHLIDPKNNIDGRHDLFIMDGRVAAVGIAPADFVAQQVVDATNLVVAPGLIDLAARLREPGYEYKATLESEMNAAVAGGITILACPPDTDPPLDEPGLVEMLKHRARELNKARVYPVGALTYGLKGVELTEMAELADAGCIAFSQADAAITDTRVLMRSMQYAATFGFSVWLRPQDSFLARDGVAHDGEVATRLGLPAIPVCAETIALATMLQLARETGVRLHVCRISSADGVALVRAAKQQGMPITCDVSANHVHLSEMDIGFFDAHCHLVPPLRSLRDRDALRAGLLDGSIDAICSDHSPVDEDAKQLPFAEAEAGATGLELLLPLALKWARQERRPIADGLARITHQPAQILGLDAGHLSVGSIADVCVFDPDVFWQIKPAALSSQGKNTPFLGVELQGRVCYTLIRGQLVYQFQPKHGQ</sequence>
<dbReference type="EMBL" id="CAJNBL010000021">
    <property type="protein sequence ID" value="CAE6716891.1"/>
    <property type="molecule type" value="Genomic_DNA"/>
</dbReference>
<dbReference type="GO" id="GO:0005737">
    <property type="term" value="C:cytoplasm"/>
    <property type="evidence" value="ECO:0007669"/>
    <property type="project" value="TreeGrafter"/>
</dbReference>
<dbReference type="Pfam" id="PF07969">
    <property type="entry name" value="Amidohydro_3"/>
    <property type="match status" value="1"/>
</dbReference>
<dbReference type="Gene3D" id="2.30.40.10">
    <property type="entry name" value="Urease, subunit C, domain 1"/>
    <property type="match status" value="1"/>
</dbReference>
<dbReference type="GO" id="GO:0004038">
    <property type="term" value="F:allantoinase activity"/>
    <property type="evidence" value="ECO:0007669"/>
    <property type="project" value="TreeGrafter"/>
</dbReference>
<dbReference type="Gene3D" id="3.20.20.140">
    <property type="entry name" value="Metal-dependent hydrolases"/>
    <property type="match status" value="1"/>
</dbReference>
<dbReference type="GO" id="GO:0046872">
    <property type="term" value="F:metal ion binding"/>
    <property type="evidence" value="ECO:0007669"/>
    <property type="project" value="InterPro"/>
</dbReference>
<evidence type="ECO:0000256" key="1">
    <source>
        <dbReference type="ARBA" id="ARBA00022833"/>
    </source>
</evidence>
<dbReference type="InterPro" id="IPR050138">
    <property type="entry name" value="DHOase/Allantoinase_Hydrolase"/>
</dbReference>
<keyword evidence="1" id="KW-0862">Zinc</keyword>
<keyword evidence="2" id="KW-0665">Pyrimidine biosynthesis</keyword>
<reference evidence="5" key="1">
    <citation type="submission" date="2021-02" db="EMBL/GenBank/DDBJ databases">
        <authorList>
            <person name="Han P."/>
        </authorList>
    </citation>
    <scope>NUCLEOTIDE SEQUENCE</scope>
    <source>
        <strain evidence="5">Candidatus Nitrotoga sp. ZN8</strain>
    </source>
</reference>
<dbReference type="GO" id="GO:0004151">
    <property type="term" value="F:dihydroorotase activity"/>
    <property type="evidence" value="ECO:0007669"/>
    <property type="project" value="InterPro"/>
</dbReference>
<dbReference type="InterPro" id="IPR011059">
    <property type="entry name" value="Metal-dep_hydrolase_composite"/>
</dbReference>
<dbReference type="PANTHER" id="PTHR43668:SF2">
    <property type="entry name" value="ALLANTOINASE"/>
    <property type="match status" value="1"/>
</dbReference>
<dbReference type="SUPFAM" id="SSF51338">
    <property type="entry name" value="Composite domain of metallo-dependent hydrolases"/>
    <property type="match status" value="1"/>
</dbReference>
<dbReference type="Pfam" id="PF12890">
    <property type="entry name" value="DHOase"/>
    <property type="match status" value="1"/>
</dbReference>
<dbReference type="InterPro" id="IPR032466">
    <property type="entry name" value="Metal_Hydrolase"/>
</dbReference>
<organism evidence="5 6">
    <name type="scientific">Candidatus Nitrotoga fabula</name>
    <dbReference type="NCBI Taxonomy" id="2182327"/>
    <lineage>
        <taxon>Bacteria</taxon>
        <taxon>Pseudomonadati</taxon>
        <taxon>Pseudomonadota</taxon>
        <taxon>Betaproteobacteria</taxon>
        <taxon>Nitrosomonadales</taxon>
        <taxon>Gallionellaceae</taxon>
        <taxon>Candidatus Nitrotoga</taxon>
    </lineage>
</organism>
<evidence type="ECO:0000259" key="3">
    <source>
        <dbReference type="Pfam" id="PF07969"/>
    </source>
</evidence>
<evidence type="ECO:0000313" key="5">
    <source>
        <dbReference type="EMBL" id="CAE6716891.1"/>
    </source>
</evidence>
<dbReference type="NCBIfam" id="TIGR00857">
    <property type="entry name" value="pyrC_multi"/>
    <property type="match status" value="1"/>
</dbReference>
<protein>
    <submittedName>
        <fullName evidence="5">Dihydroorotase-like protein</fullName>
    </submittedName>
</protein>
<dbReference type="InterPro" id="IPR013108">
    <property type="entry name" value="Amidohydro_3"/>
</dbReference>
<dbReference type="GO" id="GO:0006221">
    <property type="term" value="P:pyrimidine nucleotide biosynthetic process"/>
    <property type="evidence" value="ECO:0007669"/>
    <property type="project" value="UniProtKB-KW"/>
</dbReference>
<dbReference type="RefSeq" id="WP_213035962.1">
    <property type="nucleotide sequence ID" value="NZ_CAJNBL010000021.1"/>
</dbReference>
<dbReference type="InterPro" id="IPR024403">
    <property type="entry name" value="DHOase_cat"/>
</dbReference>